<name>A0A6G0WZK2_9STRA</name>
<evidence type="ECO:0000256" key="5">
    <source>
        <dbReference type="ARBA" id="ARBA00022840"/>
    </source>
</evidence>
<reference evidence="8 9" key="1">
    <citation type="submission" date="2019-07" db="EMBL/GenBank/DDBJ databases">
        <title>Genomics analysis of Aphanomyces spp. identifies a new class of oomycete effector associated with host adaptation.</title>
        <authorList>
            <person name="Gaulin E."/>
        </authorList>
    </citation>
    <scope>NUCLEOTIDE SEQUENCE [LARGE SCALE GENOMIC DNA]</scope>
    <source>
        <strain evidence="8 9">ATCC 201684</strain>
    </source>
</reference>
<evidence type="ECO:0000256" key="1">
    <source>
        <dbReference type="ARBA" id="ARBA00008171"/>
    </source>
</evidence>
<dbReference type="SMART" id="SM00220">
    <property type="entry name" value="S_TKc"/>
    <property type="match status" value="1"/>
</dbReference>
<evidence type="ECO:0000256" key="3">
    <source>
        <dbReference type="ARBA" id="ARBA00022741"/>
    </source>
</evidence>
<dbReference type="InterPro" id="IPR027417">
    <property type="entry name" value="P-loop_NTPase"/>
</dbReference>
<dbReference type="InterPro" id="IPR006073">
    <property type="entry name" value="GTP-bd"/>
</dbReference>
<gene>
    <name evidence="8" type="ORF">Ae201684_009876</name>
</gene>
<dbReference type="SUPFAM" id="SSF56112">
    <property type="entry name" value="Protein kinase-like (PK-like)"/>
    <property type="match status" value="1"/>
</dbReference>
<dbReference type="InterPro" id="IPR035892">
    <property type="entry name" value="C2_domain_sf"/>
</dbReference>
<dbReference type="GO" id="GO:0004674">
    <property type="term" value="F:protein serine/threonine kinase activity"/>
    <property type="evidence" value="ECO:0007669"/>
    <property type="project" value="TreeGrafter"/>
</dbReference>
<keyword evidence="3" id="KW-0547">Nucleotide-binding</keyword>
<dbReference type="Gene3D" id="2.60.40.150">
    <property type="entry name" value="C2 domain"/>
    <property type="match status" value="1"/>
</dbReference>
<evidence type="ECO:0000259" key="6">
    <source>
        <dbReference type="PROSITE" id="PS50004"/>
    </source>
</evidence>
<dbReference type="InterPro" id="IPR008271">
    <property type="entry name" value="Ser/Thr_kinase_AS"/>
</dbReference>
<dbReference type="SUPFAM" id="SSF52540">
    <property type="entry name" value="P-loop containing nucleoside triphosphate hydrolases"/>
    <property type="match status" value="1"/>
</dbReference>
<feature type="domain" description="Protein kinase" evidence="7">
    <location>
        <begin position="274"/>
        <end position="529"/>
    </location>
</feature>
<dbReference type="CDD" id="cd00030">
    <property type="entry name" value="C2"/>
    <property type="match status" value="1"/>
</dbReference>
<dbReference type="InterPro" id="IPR059179">
    <property type="entry name" value="MLKL-like_MCAfunc"/>
</dbReference>
<dbReference type="PROSITE" id="PS50004">
    <property type="entry name" value="C2"/>
    <property type="match status" value="1"/>
</dbReference>
<dbReference type="Gene3D" id="1.10.510.10">
    <property type="entry name" value="Transferase(Phosphotransferase) domain 1"/>
    <property type="match status" value="1"/>
</dbReference>
<evidence type="ECO:0000256" key="4">
    <source>
        <dbReference type="ARBA" id="ARBA00022777"/>
    </source>
</evidence>
<dbReference type="InterPro" id="IPR011009">
    <property type="entry name" value="Kinase-like_dom_sf"/>
</dbReference>
<dbReference type="GO" id="GO:0005524">
    <property type="term" value="F:ATP binding"/>
    <property type="evidence" value="ECO:0007669"/>
    <property type="project" value="UniProtKB-KW"/>
</dbReference>
<dbReference type="Gene3D" id="3.30.200.20">
    <property type="entry name" value="Phosphorylase Kinase, domain 1"/>
    <property type="match status" value="1"/>
</dbReference>
<proteinExistence type="inferred from homology"/>
<evidence type="ECO:0000259" key="7">
    <source>
        <dbReference type="PROSITE" id="PS50011"/>
    </source>
</evidence>
<dbReference type="InterPro" id="IPR000008">
    <property type="entry name" value="C2_dom"/>
</dbReference>
<dbReference type="Gene3D" id="3.40.50.300">
    <property type="entry name" value="P-loop containing nucleotide triphosphate hydrolases"/>
    <property type="match status" value="1"/>
</dbReference>
<dbReference type="EMBL" id="VJMJ01000126">
    <property type="protein sequence ID" value="KAF0733052.1"/>
    <property type="molecule type" value="Genomic_DNA"/>
</dbReference>
<comment type="similarity">
    <text evidence="1">Belongs to the protein kinase superfamily. TKL Ser/Thr protein kinase family. ROCO subfamily.</text>
</comment>
<dbReference type="GO" id="GO:0005525">
    <property type="term" value="F:GTP binding"/>
    <property type="evidence" value="ECO:0007669"/>
    <property type="project" value="InterPro"/>
</dbReference>
<evidence type="ECO:0000313" key="9">
    <source>
        <dbReference type="Proteomes" id="UP000481153"/>
    </source>
</evidence>
<organism evidence="8 9">
    <name type="scientific">Aphanomyces euteiches</name>
    <dbReference type="NCBI Taxonomy" id="100861"/>
    <lineage>
        <taxon>Eukaryota</taxon>
        <taxon>Sar</taxon>
        <taxon>Stramenopiles</taxon>
        <taxon>Oomycota</taxon>
        <taxon>Saprolegniomycetes</taxon>
        <taxon>Saprolegniales</taxon>
        <taxon>Verrucalvaceae</taxon>
        <taxon>Aphanomyces</taxon>
    </lineage>
</organism>
<dbReference type="Proteomes" id="UP000481153">
    <property type="component" value="Unassembled WGS sequence"/>
</dbReference>
<evidence type="ECO:0000256" key="2">
    <source>
        <dbReference type="ARBA" id="ARBA00022679"/>
    </source>
</evidence>
<dbReference type="PROSITE" id="PS50011">
    <property type="entry name" value="PROTEIN_KINASE_DOM"/>
    <property type="match status" value="1"/>
</dbReference>
<dbReference type="Pfam" id="PF07714">
    <property type="entry name" value="PK_Tyr_Ser-Thr"/>
    <property type="match status" value="1"/>
</dbReference>
<sequence length="907" mass="101917">MGVSDNVSSWSAFITSVLVTTETIMGQGDLSIGFYAVFEASTGILRLVDTFQTNKEDIQVTAVFVAEVTQCVIEGKDTAGWTDGHTSYLENTLKDLREYFKDLREYLEDLQIKSLNWLQQAYDEAQQISRAESIARDLEKHNQNVLNATVVLQLNLQIRRDLIADETHDAVKKSVKLLKVFKDDLGQTNDTLNIYASKLDAVLEVGILLVRTLEHYENEVRLRNRRADPKVVESLEELQRQVDLKAQKQKNSSAPLNLKKHIQVWMLASMMVDFDRGQLIGQTATAEVFKGTYLGKPVAVKCFLGLLNTDSYDLERDIVREITQWSKVSKLPHVLELKGVCTKVSRPLIVSQWCPHSLETYLEKRPSSLLSMVYQMILAIVSIHGEDVVHGDIKTSNFLVDDENILKLTDFSLAKAAITTMSRHVSKNDQVGQIINWMSPEMRFTARKAGKPADIWSLAMTVSHLLSKEIPYQGRTNSQIEQALKSDNDRPERPANLNPGLYPLWNQLEKCWLTETSQRPTAQALQEFMEDTYNIHRPPRVPEDVVLHVHSAYDLPKPKMFGKLHPYVEIGLNGETHTSSTDAKNYTAPQWNSLIQLGSSSELDMNGKVEIRVMNDAKRNYIASVPDITLRQLFEERKHNNDEKSQHHKRGFRLHPQGHIVIDAFIVKHDEPESAPPKRVDMMRICAVNGAQDIDLDCDESSRVKAGVCFVGSLGSGKSTLINSLHGHKVCATNDHGDCTQEVTPVGQPLGLSAVDTPSFPMDGDNTPITRALNSCRVAVIVFEKPVAEIVEVAKLAQSADCQIIFVRNKRGLLPHLLDDPTTNLTSYANSTLNKDSNDIQRLLGLTTCKNFYIDARAVLRARLAEGEPVQLEFLEAWIALVEAIRIANGNPLSHTERTDLKFIPYN</sequence>
<evidence type="ECO:0000313" key="8">
    <source>
        <dbReference type="EMBL" id="KAF0733052.1"/>
    </source>
</evidence>
<protein>
    <submittedName>
        <fullName evidence="8">Uncharacterized protein</fullName>
    </submittedName>
</protein>
<keyword evidence="9" id="KW-1185">Reference proteome</keyword>
<dbReference type="PANTHER" id="PTHR44329:SF288">
    <property type="entry name" value="MITOGEN-ACTIVATED PROTEIN KINASE KINASE KINASE 20"/>
    <property type="match status" value="1"/>
</dbReference>
<dbReference type="InterPro" id="IPR001245">
    <property type="entry name" value="Ser-Thr/Tyr_kinase_cat_dom"/>
</dbReference>
<dbReference type="InterPro" id="IPR051681">
    <property type="entry name" value="Ser/Thr_Kinases-Pseudokinases"/>
</dbReference>
<accession>A0A6G0WZK2</accession>
<comment type="caution">
    <text evidence="8">The sequence shown here is derived from an EMBL/GenBank/DDBJ whole genome shotgun (WGS) entry which is preliminary data.</text>
</comment>
<keyword evidence="5" id="KW-0067">ATP-binding</keyword>
<dbReference type="VEuPathDB" id="FungiDB:AeMF1_001105"/>
<dbReference type="Pfam" id="PF00168">
    <property type="entry name" value="C2"/>
    <property type="match status" value="1"/>
</dbReference>
<dbReference type="PANTHER" id="PTHR44329">
    <property type="entry name" value="SERINE/THREONINE-PROTEIN KINASE TNNI3K-RELATED"/>
    <property type="match status" value="1"/>
</dbReference>
<dbReference type="SUPFAM" id="SSF49562">
    <property type="entry name" value="C2 domain (Calcium/lipid-binding domain, CaLB)"/>
    <property type="match status" value="1"/>
</dbReference>
<feature type="domain" description="C2" evidence="6">
    <location>
        <begin position="527"/>
        <end position="643"/>
    </location>
</feature>
<dbReference type="InterPro" id="IPR000719">
    <property type="entry name" value="Prot_kinase_dom"/>
</dbReference>
<keyword evidence="4" id="KW-0418">Kinase</keyword>
<keyword evidence="2" id="KW-0808">Transferase</keyword>
<dbReference type="Pfam" id="PF01926">
    <property type="entry name" value="MMR_HSR1"/>
    <property type="match status" value="1"/>
</dbReference>
<dbReference type="PROSITE" id="PS00108">
    <property type="entry name" value="PROTEIN_KINASE_ST"/>
    <property type="match status" value="1"/>
</dbReference>
<dbReference type="CDD" id="cd21037">
    <property type="entry name" value="MLKL_NTD"/>
    <property type="match status" value="1"/>
</dbReference>
<dbReference type="AlphaFoldDB" id="A0A6G0WZK2"/>